<reference evidence="2" key="1">
    <citation type="submission" date="2016-11" db="EMBL/GenBank/DDBJ databases">
        <authorList>
            <person name="Varghese N."/>
            <person name="Submissions S."/>
        </authorList>
    </citation>
    <scope>NUCLEOTIDE SEQUENCE [LARGE SCALE GENOMIC DNA]</scope>
    <source>
        <strain evidence="2">CGMCC 1.8995</strain>
    </source>
</reference>
<proteinExistence type="predicted"/>
<dbReference type="RefSeq" id="WP_073324980.1">
    <property type="nucleotide sequence ID" value="NZ_FQWD01000007.1"/>
</dbReference>
<organism evidence="1 2">
    <name type="scientific">Marisediminitalea aggregata</name>
    <dbReference type="NCBI Taxonomy" id="634436"/>
    <lineage>
        <taxon>Bacteria</taxon>
        <taxon>Pseudomonadati</taxon>
        <taxon>Pseudomonadota</taxon>
        <taxon>Gammaproteobacteria</taxon>
        <taxon>Alteromonadales</taxon>
        <taxon>Alteromonadaceae</taxon>
        <taxon>Marisediminitalea</taxon>
    </lineage>
</organism>
<accession>A0A1M5R4B5</accession>
<dbReference type="AlphaFoldDB" id="A0A1M5R4B5"/>
<sequence length="379" mass="43655">MTKIQSPKMVVIVSEDYGELGHASYFLTLCRQWDVKVVIPESRIGIADHLNPDMLFAYRTIQDCEDLIDRHEPAAVVLFSGYLVYTHEPYSFIKFSALLTRLKSKAISVFTSDPLLGIDIKLLSGNFAVNNGNDNSVTHITKRYIKSIYLAGRLQVLRRQFANDVHIYPVPIDQQIKRNKPVYYRSVSFFEDIASKPCNEKELVFVMAEIDFYRLQASRQDYLGDFLETINALAGQGYIVRVVGTPALETLLKASELHSNIQCYGTLSFSQYNEMIDRCECAFFWNYFSFSVYRRILTAKPVIFLDEGHMVSMFPELKSLGIKLLFNQQRPPIASFDSLTKPDTFRLMQEESAALCREIRRYFEDHDTNELVEALGRFK</sequence>
<protein>
    <submittedName>
        <fullName evidence="1">Uncharacterized protein</fullName>
    </submittedName>
</protein>
<evidence type="ECO:0000313" key="2">
    <source>
        <dbReference type="Proteomes" id="UP000184520"/>
    </source>
</evidence>
<name>A0A1M5R4B5_9ALTE</name>
<dbReference type="EMBL" id="FQWD01000007">
    <property type="protein sequence ID" value="SHH21041.1"/>
    <property type="molecule type" value="Genomic_DNA"/>
</dbReference>
<dbReference type="OrthoDB" id="7069949at2"/>
<dbReference type="Proteomes" id="UP000184520">
    <property type="component" value="Unassembled WGS sequence"/>
</dbReference>
<gene>
    <name evidence="1" type="ORF">SAMN05216361_4033</name>
</gene>
<evidence type="ECO:0000313" key="1">
    <source>
        <dbReference type="EMBL" id="SHH21041.1"/>
    </source>
</evidence>
<keyword evidence="2" id="KW-1185">Reference proteome</keyword>